<dbReference type="RefSeq" id="WP_320004282.1">
    <property type="nucleotide sequence ID" value="NZ_JAUHJS010000004.1"/>
</dbReference>
<evidence type="ECO:0000313" key="1">
    <source>
        <dbReference type="EMBL" id="MDN4165752.1"/>
    </source>
</evidence>
<dbReference type="Proteomes" id="UP001168552">
    <property type="component" value="Unassembled WGS sequence"/>
</dbReference>
<accession>A0ABT8F5P9</accession>
<evidence type="ECO:0000313" key="2">
    <source>
        <dbReference type="Proteomes" id="UP001168552"/>
    </source>
</evidence>
<proteinExistence type="predicted"/>
<name>A0ABT8F5P9_9BACT</name>
<comment type="caution">
    <text evidence="1">The sequence shown here is derived from an EMBL/GenBank/DDBJ whole genome shotgun (WGS) entry which is preliminary data.</text>
</comment>
<protein>
    <submittedName>
        <fullName evidence="1">Uncharacterized protein</fullName>
    </submittedName>
</protein>
<sequence length="60" mass="7044">MLSTFEESELEELKASAARTYKERYLYLKKLQSIIKTNTPSIDVDDIDTNYIELKRKDAN</sequence>
<dbReference type="EMBL" id="JAUHJS010000004">
    <property type="protein sequence ID" value="MDN4165752.1"/>
    <property type="molecule type" value="Genomic_DNA"/>
</dbReference>
<organism evidence="1 2">
    <name type="scientific">Shiella aurantiaca</name>
    <dbReference type="NCBI Taxonomy" id="3058365"/>
    <lineage>
        <taxon>Bacteria</taxon>
        <taxon>Pseudomonadati</taxon>
        <taxon>Bacteroidota</taxon>
        <taxon>Cytophagia</taxon>
        <taxon>Cytophagales</taxon>
        <taxon>Shiellaceae</taxon>
        <taxon>Shiella</taxon>
    </lineage>
</organism>
<reference evidence="1" key="1">
    <citation type="submission" date="2023-06" db="EMBL/GenBank/DDBJ databases">
        <title>Cytophagales bacterium Strain LB-30, isolated from soil.</title>
        <authorList>
            <person name="Liu B."/>
        </authorList>
    </citation>
    <scope>NUCLEOTIDE SEQUENCE</scope>
    <source>
        <strain evidence="1">LB-30</strain>
    </source>
</reference>
<keyword evidence="2" id="KW-1185">Reference proteome</keyword>
<gene>
    <name evidence="1" type="ORF">QWY31_09575</name>
</gene>